<proteinExistence type="predicted"/>
<dbReference type="EMBL" id="DOGS01000247">
    <property type="protein sequence ID" value="HBQ49668.1"/>
    <property type="molecule type" value="Genomic_DNA"/>
</dbReference>
<evidence type="ECO:0000313" key="1">
    <source>
        <dbReference type="EMBL" id="HAE95188.1"/>
    </source>
</evidence>
<dbReference type="STRING" id="1280948.HY36_07240"/>
<evidence type="ECO:0000313" key="4">
    <source>
        <dbReference type="Proteomes" id="UP000024547"/>
    </source>
</evidence>
<dbReference type="EMBL" id="DMBR01000351">
    <property type="protein sequence ID" value="HAE95188.1"/>
    <property type="molecule type" value="Genomic_DNA"/>
</dbReference>
<dbReference type="EMBL" id="AWFH01000034">
    <property type="protein sequence ID" value="KCZ59920.1"/>
    <property type="molecule type" value="Genomic_DNA"/>
</dbReference>
<dbReference type="PATRIC" id="fig|1280948.3.peg.2544"/>
<dbReference type="AlphaFoldDB" id="A0A059DZW1"/>
<accession>A0A059DZW1</accession>
<evidence type="ECO:0000313" key="5">
    <source>
        <dbReference type="Proteomes" id="UP000259173"/>
    </source>
</evidence>
<evidence type="ECO:0008006" key="7">
    <source>
        <dbReference type="Google" id="ProtNLM"/>
    </source>
</evidence>
<name>A0A059DZW1_9PROT</name>
<comment type="caution">
    <text evidence="3">The sequence shown here is derived from an EMBL/GenBank/DDBJ whole genome shotgun (WGS) entry which is preliminary data.</text>
</comment>
<dbReference type="Proteomes" id="UP000024547">
    <property type="component" value="Unassembled WGS sequence"/>
</dbReference>
<keyword evidence="4" id="KW-1185">Reference proteome</keyword>
<reference evidence="3 4" key="1">
    <citation type="journal article" date="2014" name="Antonie Van Leeuwenhoek">
        <title>Hyphomonas beringensis sp. nov. and Hyphomonas chukchiensis sp. nov., isolated from surface seawater of the Bering Sea and Chukchi Sea.</title>
        <authorList>
            <person name="Li C."/>
            <person name="Lai Q."/>
            <person name="Li G."/>
            <person name="Dong C."/>
            <person name="Wang J."/>
            <person name="Liao Y."/>
            <person name="Shao Z."/>
        </authorList>
    </citation>
    <scope>NUCLEOTIDE SEQUENCE [LARGE SCALE GENOMIC DNA]</scope>
    <source>
        <strain evidence="3 4">22II1-22F38</strain>
    </source>
</reference>
<sequence>MLKSTGSPAPDTCLKSNLRRVPNRSYVPGMRRYPIYISLAAAALLAACATAPEAADTGPPPEAVIAEALSETNPFEAEALLSDLLARSSLTTEQRVQALYHRGSLRRQDADDREGAVEDFEALLALAPDHSLAPNAQTELDYVRTDIEEIKASMNRFLNLPDWFDGTWTLGQHEQAVTRYRTSGLAPTPEQVQTLIQAGYICEADSQEARLHDFGEDRDDLAGMEWCDAPTS</sequence>
<evidence type="ECO:0000313" key="6">
    <source>
        <dbReference type="Proteomes" id="UP000263957"/>
    </source>
</evidence>
<dbReference type="Proteomes" id="UP000263957">
    <property type="component" value="Unassembled WGS sequence"/>
</dbReference>
<dbReference type="Proteomes" id="UP000259173">
    <property type="component" value="Unassembled WGS sequence"/>
</dbReference>
<evidence type="ECO:0000313" key="3">
    <source>
        <dbReference type="EMBL" id="KCZ59920.1"/>
    </source>
</evidence>
<dbReference type="InterPro" id="IPR011990">
    <property type="entry name" value="TPR-like_helical_dom_sf"/>
</dbReference>
<reference evidence="5 6" key="2">
    <citation type="journal article" date="2018" name="Nat. Biotechnol.">
        <title>A standardized bacterial taxonomy based on genome phylogeny substantially revises the tree of life.</title>
        <authorList>
            <person name="Parks D.H."/>
            <person name="Chuvochina M."/>
            <person name="Waite D.W."/>
            <person name="Rinke C."/>
            <person name="Skarshewski A."/>
            <person name="Chaumeil P.A."/>
            <person name="Hugenholtz P."/>
        </authorList>
    </citation>
    <scope>NUCLEOTIDE SEQUENCE [LARGE SCALE GENOMIC DNA]</scope>
    <source>
        <strain evidence="2">UBA10378</strain>
        <strain evidence="1">UBA8557</strain>
    </source>
</reference>
<organism evidence="3 4">
    <name type="scientific">Hyphomonas atlantica</name>
    <dbReference type="NCBI Taxonomy" id="1280948"/>
    <lineage>
        <taxon>Bacteria</taxon>
        <taxon>Pseudomonadati</taxon>
        <taxon>Pseudomonadota</taxon>
        <taxon>Alphaproteobacteria</taxon>
        <taxon>Hyphomonadales</taxon>
        <taxon>Hyphomonadaceae</taxon>
        <taxon>Hyphomonas</taxon>
    </lineage>
</organism>
<protein>
    <recommendedName>
        <fullName evidence="7">Tetratricopeptide repeat protein</fullName>
    </recommendedName>
</protein>
<dbReference type="Gene3D" id="1.25.40.10">
    <property type="entry name" value="Tetratricopeptide repeat domain"/>
    <property type="match status" value="1"/>
</dbReference>
<evidence type="ECO:0000313" key="2">
    <source>
        <dbReference type="EMBL" id="HBQ49668.1"/>
    </source>
</evidence>
<gene>
    <name evidence="1" type="ORF">DCG65_11540</name>
    <name evidence="2" type="ORF">DD728_12470</name>
    <name evidence="3" type="ORF">HY36_07240</name>
</gene>